<dbReference type="PROSITE" id="PS51318">
    <property type="entry name" value="TAT"/>
    <property type="match status" value="1"/>
</dbReference>
<accession>A0ABV8Q8R6</accession>
<evidence type="ECO:0000256" key="1">
    <source>
        <dbReference type="SAM" id="SignalP"/>
    </source>
</evidence>
<feature type="signal peptide" evidence="1">
    <location>
        <begin position="1"/>
        <end position="31"/>
    </location>
</feature>
<evidence type="ECO:0000313" key="3">
    <source>
        <dbReference type="Proteomes" id="UP001595900"/>
    </source>
</evidence>
<dbReference type="InterPro" id="IPR006311">
    <property type="entry name" value="TAT_signal"/>
</dbReference>
<dbReference type="EMBL" id="JBHSCN010000005">
    <property type="protein sequence ID" value="MFC4243875.1"/>
    <property type="molecule type" value="Genomic_DNA"/>
</dbReference>
<comment type="caution">
    <text evidence="2">The sequence shown here is derived from an EMBL/GenBank/DDBJ whole genome shotgun (WGS) entry which is preliminary data.</text>
</comment>
<dbReference type="RefSeq" id="WP_390228951.1">
    <property type="nucleotide sequence ID" value="NZ_JBHSCN010000005.1"/>
</dbReference>
<keyword evidence="3" id="KW-1185">Reference proteome</keyword>
<gene>
    <name evidence="2" type="ORF">ACFOYW_10850</name>
</gene>
<sequence>MSSKPRGLRRSLIALGLAGATVVAVASPALAQPVRGHDSGFDRGHGYGVTRLEPGNLLVSTSDYVGTPNITAGQTQLPPNCTGSNCVTATADGSYPTVFNNVLSDSSFGVTSPIVLDELSPSGRQLGSITVPEVGGAVTSFSSKSELALNQSTSGKYVTFMGYAAPQDAVDVSNSNTPGAIDPTNPVPGSDYRVVVELGADGKFHFTETNAYSGNNGRAAVLADTKGLDELYTAGNAGNGSNPQPENVVLGAGAQLLSPSKLPESKQTPGLPTPVGAFSVTQLGDKADKIGKDTNFRGLTISNNVLYFTKGSGSNGVNTVYFLDTTGTACPNGVGVPAAGAKLPTAAVTYDAENGLTPNNMCVLAGFPTTTAKSDTDFFPFGLWFANKDTLYVAQEGDGSNTYSTTTNSYTDAASSATAGLQKYSFDNATKSWKLDYTLQSGLKLGTPYTVAGYPKGDNAATGLPWAPATDGLRNISGRVNANGTVTIWGVTSTVSGSGDQGADPNALVSVTDRLSSTAASGTEAFHAVKAPKYGTTVRGVSFTPGTRF</sequence>
<evidence type="ECO:0008006" key="4">
    <source>
        <dbReference type="Google" id="ProtNLM"/>
    </source>
</evidence>
<reference evidence="3" key="1">
    <citation type="journal article" date="2019" name="Int. J. Syst. Evol. Microbiol.">
        <title>The Global Catalogue of Microorganisms (GCM) 10K type strain sequencing project: providing services to taxonomists for standard genome sequencing and annotation.</title>
        <authorList>
            <consortium name="The Broad Institute Genomics Platform"/>
            <consortium name="The Broad Institute Genome Sequencing Center for Infectious Disease"/>
            <person name="Wu L."/>
            <person name="Ma J."/>
        </authorList>
    </citation>
    <scope>NUCLEOTIDE SEQUENCE [LARGE SCALE GENOMIC DNA]</scope>
    <source>
        <strain evidence="3">CGMCC 1.10363</strain>
    </source>
</reference>
<protein>
    <recommendedName>
        <fullName evidence="4">DUF839 domain-containing protein</fullName>
    </recommendedName>
</protein>
<dbReference type="Proteomes" id="UP001595900">
    <property type="component" value="Unassembled WGS sequence"/>
</dbReference>
<name>A0ABV8Q8R6_9MICO</name>
<feature type="chain" id="PRO_5046477580" description="DUF839 domain-containing protein" evidence="1">
    <location>
        <begin position="32"/>
        <end position="549"/>
    </location>
</feature>
<keyword evidence="1" id="KW-0732">Signal</keyword>
<evidence type="ECO:0000313" key="2">
    <source>
        <dbReference type="EMBL" id="MFC4243875.1"/>
    </source>
</evidence>
<proteinExistence type="predicted"/>
<organism evidence="2 3">
    <name type="scientific">Gryllotalpicola reticulitermitis</name>
    <dbReference type="NCBI Taxonomy" id="1184153"/>
    <lineage>
        <taxon>Bacteria</taxon>
        <taxon>Bacillati</taxon>
        <taxon>Actinomycetota</taxon>
        <taxon>Actinomycetes</taxon>
        <taxon>Micrococcales</taxon>
        <taxon>Microbacteriaceae</taxon>
        <taxon>Gryllotalpicola</taxon>
    </lineage>
</organism>